<dbReference type="RefSeq" id="WP_133264154.1">
    <property type="nucleotide sequence ID" value="NZ_JAGYGP010000006.1"/>
</dbReference>
<dbReference type="GO" id="GO:0003700">
    <property type="term" value="F:DNA-binding transcription factor activity"/>
    <property type="evidence" value="ECO:0007669"/>
    <property type="project" value="InterPro"/>
</dbReference>
<accession>A0A4R5NBF9</accession>
<feature type="domain" description="HTH lysR-type" evidence="5">
    <location>
        <begin position="8"/>
        <end position="65"/>
    </location>
</feature>
<sequence length="296" mass="34553">MTVIDNSFNIELLYVFVKVCELKSINKSSDYLSMTQPAISKKIKQLENYYDKQLFIRTPQGMELTLVGHNLYKKSQNFISEFEKMNALISQNSINITDIRLGSLDSISSYMYPSFFVDFFSELKKITITNKIFDLIQPFNEKKLDLILIDSEFEKDFTGNVKKLQLFEEPYYLVYSQHNATMKLFSEFSSIKATDLHHLRIIMYPKYCPIHQRVIQIYEQLNIPLPEIVEIDYSESTIAMISKSDFVTILPKSLAINKVTQNINTLTMKPLDDNFIRHVSVFSHSEEILHLVHDLL</sequence>
<evidence type="ECO:0000256" key="2">
    <source>
        <dbReference type="ARBA" id="ARBA00023015"/>
    </source>
</evidence>
<comment type="caution">
    <text evidence="6">The sequence shown here is derived from an EMBL/GenBank/DDBJ whole genome shotgun (WGS) entry which is preliminary data.</text>
</comment>
<dbReference type="PANTHER" id="PTHR30419">
    <property type="entry name" value="HTH-TYPE TRANSCRIPTIONAL REGULATOR YBHD"/>
    <property type="match status" value="1"/>
</dbReference>
<dbReference type="EMBL" id="PUFI01000005">
    <property type="protein sequence ID" value="TDG69431.1"/>
    <property type="molecule type" value="Genomic_DNA"/>
</dbReference>
<dbReference type="InterPro" id="IPR036390">
    <property type="entry name" value="WH_DNA-bd_sf"/>
</dbReference>
<evidence type="ECO:0000313" key="6">
    <source>
        <dbReference type="EMBL" id="TDG69431.1"/>
    </source>
</evidence>
<dbReference type="InterPro" id="IPR050950">
    <property type="entry name" value="HTH-type_LysR_regulators"/>
</dbReference>
<dbReference type="Gene3D" id="1.10.10.10">
    <property type="entry name" value="Winged helix-like DNA-binding domain superfamily/Winged helix DNA-binding domain"/>
    <property type="match status" value="1"/>
</dbReference>
<dbReference type="PROSITE" id="PS50931">
    <property type="entry name" value="HTH_LYSR"/>
    <property type="match status" value="1"/>
</dbReference>
<comment type="similarity">
    <text evidence="1">Belongs to the LysR transcriptional regulatory family.</text>
</comment>
<dbReference type="GO" id="GO:0005829">
    <property type="term" value="C:cytosol"/>
    <property type="evidence" value="ECO:0007669"/>
    <property type="project" value="TreeGrafter"/>
</dbReference>
<dbReference type="GO" id="GO:0003677">
    <property type="term" value="F:DNA binding"/>
    <property type="evidence" value="ECO:0007669"/>
    <property type="project" value="UniProtKB-KW"/>
</dbReference>
<keyword evidence="4" id="KW-0804">Transcription</keyword>
<dbReference type="Pfam" id="PF03466">
    <property type="entry name" value="LysR_substrate"/>
    <property type="match status" value="1"/>
</dbReference>
<dbReference type="PRINTS" id="PR00039">
    <property type="entry name" value="HTHLYSR"/>
</dbReference>
<dbReference type="InterPro" id="IPR000847">
    <property type="entry name" value="LysR_HTH_N"/>
</dbReference>
<dbReference type="AlphaFoldDB" id="A0A4R5NBF9"/>
<dbReference type="SUPFAM" id="SSF46785">
    <property type="entry name" value="Winged helix' DNA-binding domain"/>
    <property type="match status" value="1"/>
</dbReference>
<proteinExistence type="inferred from homology"/>
<keyword evidence="2" id="KW-0805">Transcription regulation</keyword>
<dbReference type="SUPFAM" id="SSF53850">
    <property type="entry name" value="Periplasmic binding protein-like II"/>
    <property type="match status" value="1"/>
</dbReference>
<evidence type="ECO:0000259" key="5">
    <source>
        <dbReference type="PROSITE" id="PS50931"/>
    </source>
</evidence>
<evidence type="ECO:0000313" key="7">
    <source>
        <dbReference type="Proteomes" id="UP000295681"/>
    </source>
</evidence>
<gene>
    <name evidence="6" type="ORF">C5L23_000893</name>
</gene>
<evidence type="ECO:0000256" key="3">
    <source>
        <dbReference type="ARBA" id="ARBA00023125"/>
    </source>
</evidence>
<reference evidence="6 7" key="1">
    <citation type="journal article" date="2019" name="Appl. Microbiol. Biotechnol.">
        <title>Uncovering carbohydrate metabolism through a genotype-phenotype association study of 56 lactic acid bacteria genomes.</title>
        <authorList>
            <person name="Buron-Moles G."/>
            <person name="Chailyan A."/>
            <person name="Dolejs I."/>
            <person name="Forster J."/>
            <person name="Miks M.H."/>
        </authorList>
    </citation>
    <scope>NUCLEOTIDE SEQUENCE [LARGE SCALE GENOMIC DNA]</scope>
    <source>
        <strain evidence="6 7">ATCC 700006</strain>
    </source>
</reference>
<keyword evidence="3" id="KW-0238">DNA-binding</keyword>
<evidence type="ECO:0000256" key="4">
    <source>
        <dbReference type="ARBA" id="ARBA00023163"/>
    </source>
</evidence>
<keyword evidence="7" id="KW-1185">Reference proteome</keyword>
<dbReference type="InterPro" id="IPR005119">
    <property type="entry name" value="LysR_subst-bd"/>
</dbReference>
<dbReference type="PANTHER" id="PTHR30419:SF8">
    <property type="entry name" value="NITROGEN ASSIMILATION TRANSCRIPTIONAL ACTIVATOR-RELATED"/>
    <property type="match status" value="1"/>
</dbReference>
<organism evidence="6 7">
    <name type="scientific">Leuconostoc fallax</name>
    <dbReference type="NCBI Taxonomy" id="1251"/>
    <lineage>
        <taxon>Bacteria</taxon>
        <taxon>Bacillati</taxon>
        <taxon>Bacillota</taxon>
        <taxon>Bacilli</taxon>
        <taxon>Lactobacillales</taxon>
        <taxon>Lactobacillaceae</taxon>
        <taxon>Leuconostoc</taxon>
    </lineage>
</organism>
<evidence type="ECO:0000256" key="1">
    <source>
        <dbReference type="ARBA" id="ARBA00009437"/>
    </source>
</evidence>
<dbReference type="CDD" id="cd05466">
    <property type="entry name" value="PBP2_LTTR_substrate"/>
    <property type="match status" value="1"/>
</dbReference>
<name>A0A4R5NBF9_9LACO</name>
<dbReference type="Pfam" id="PF00126">
    <property type="entry name" value="HTH_1"/>
    <property type="match status" value="1"/>
</dbReference>
<protein>
    <recommendedName>
        <fullName evidence="5">HTH lysR-type domain-containing protein</fullName>
    </recommendedName>
</protein>
<dbReference type="Proteomes" id="UP000295681">
    <property type="component" value="Unassembled WGS sequence"/>
</dbReference>
<dbReference type="InterPro" id="IPR036388">
    <property type="entry name" value="WH-like_DNA-bd_sf"/>
</dbReference>
<dbReference type="Gene3D" id="3.40.190.290">
    <property type="match status" value="1"/>
</dbReference>
<dbReference type="STRING" id="907931.GCA_000165675_01664"/>